<evidence type="ECO:0000313" key="2">
    <source>
        <dbReference type="EMBL" id="KAJ7718311.1"/>
    </source>
</evidence>
<comment type="caution">
    <text evidence="2">The sequence shown here is derived from an EMBL/GenBank/DDBJ whole genome shotgun (WGS) entry which is preliminary data.</text>
</comment>
<feature type="compositionally biased region" description="Basic and acidic residues" evidence="1">
    <location>
        <begin position="155"/>
        <end position="174"/>
    </location>
</feature>
<dbReference type="EMBL" id="JARKIB010000266">
    <property type="protein sequence ID" value="KAJ7718311.1"/>
    <property type="molecule type" value="Genomic_DNA"/>
</dbReference>
<organism evidence="2 3">
    <name type="scientific">Mycena metata</name>
    <dbReference type="NCBI Taxonomy" id="1033252"/>
    <lineage>
        <taxon>Eukaryota</taxon>
        <taxon>Fungi</taxon>
        <taxon>Dikarya</taxon>
        <taxon>Basidiomycota</taxon>
        <taxon>Agaricomycotina</taxon>
        <taxon>Agaricomycetes</taxon>
        <taxon>Agaricomycetidae</taxon>
        <taxon>Agaricales</taxon>
        <taxon>Marasmiineae</taxon>
        <taxon>Mycenaceae</taxon>
        <taxon>Mycena</taxon>
    </lineage>
</organism>
<feature type="region of interest" description="Disordered" evidence="1">
    <location>
        <begin position="379"/>
        <end position="406"/>
    </location>
</feature>
<gene>
    <name evidence="2" type="ORF">B0H16DRAFT_1797470</name>
</gene>
<dbReference type="Proteomes" id="UP001215598">
    <property type="component" value="Unassembled WGS sequence"/>
</dbReference>
<keyword evidence="3" id="KW-1185">Reference proteome</keyword>
<sequence>MRANERLEKSVRRSKALELGNVSNFQELPNVIGKPKLPKSARRCTRDWTVLHRTLWVNLALVRRRLAIRAAIPWHTGNIEGEGDEHREIANLAADLRFRLLGLSRPQLVRSLVLAGHNEAYPLKLGTAPRPEMRSVEETRSAPIPTDDFGFRVPGHRDSPSSRWRNGGDEDSGRESGALIGGLGYPSRPFFVTVTTTHTTTAISIVSDFLTPTKVLDHPVKSLSQDQADILSRHRFSFTMIPGPGYSLQRSPPRYLCDSRGLSAQLLRQASRITCTAPHSERNPKLPAPDTSAKATTKCATHRMTGYSSQEVVPCTAGAAARAGAPTSTRESASGSRNPLGFSFTFGHFSFHNSGAVSRRELESSWLFLSAEAPQLYPQRKPAADSNSNPPTQNPEARTGAQLQRPRRAFNSFNPGVAASSLQGYLLDWPFARATIRIFAIILSKRLARAVLIGPVPADMGPP</sequence>
<evidence type="ECO:0000313" key="3">
    <source>
        <dbReference type="Proteomes" id="UP001215598"/>
    </source>
</evidence>
<feature type="compositionally biased region" description="Basic and acidic residues" evidence="1">
    <location>
        <begin position="131"/>
        <end position="140"/>
    </location>
</feature>
<protein>
    <submittedName>
        <fullName evidence="2">Uncharacterized protein</fullName>
    </submittedName>
</protein>
<feature type="region of interest" description="Disordered" evidence="1">
    <location>
        <begin position="131"/>
        <end position="181"/>
    </location>
</feature>
<feature type="compositionally biased region" description="Polar residues" evidence="1">
    <location>
        <begin position="385"/>
        <end position="396"/>
    </location>
</feature>
<name>A0AAD7HEZ8_9AGAR</name>
<evidence type="ECO:0000256" key="1">
    <source>
        <dbReference type="SAM" id="MobiDB-lite"/>
    </source>
</evidence>
<accession>A0AAD7HEZ8</accession>
<proteinExistence type="predicted"/>
<dbReference type="AlphaFoldDB" id="A0AAD7HEZ8"/>
<reference evidence="2" key="1">
    <citation type="submission" date="2023-03" db="EMBL/GenBank/DDBJ databases">
        <title>Massive genome expansion in bonnet fungi (Mycena s.s.) driven by repeated elements and novel gene families across ecological guilds.</title>
        <authorList>
            <consortium name="Lawrence Berkeley National Laboratory"/>
            <person name="Harder C.B."/>
            <person name="Miyauchi S."/>
            <person name="Viragh M."/>
            <person name="Kuo A."/>
            <person name="Thoen E."/>
            <person name="Andreopoulos B."/>
            <person name="Lu D."/>
            <person name="Skrede I."/>
            <person name="Drula E."/>
            <person name="Henrissat B."/>
            <person name="Morin E."/>
            <person name="Kohler A."/>
            <person name="Barry K."/>
            <person name="LaButti K."/>
            <person name="Morin E."/>
            <person name="Salamov A."/>
            <person name="Lipzen A."/>
            <person name="Mereny Z."/>
            <person name="Hegedus B."/>
            <person name="Baldrian P."/>
            <person name="Stursova M."/>
            <person name="Weitz H."/>
            <person name="Taylor A."/>
            <person name="Grigoriev I.V."/>
            <person name="Nagy L.G."/>
            <person name="Martin F."/>
            <person name="Kauserud H."/>
        </authorList>
    </citation>
    <scope>NUCLEOTIDE SEQUENCE</scope>
    <source>
        <strain evidence="2">CBHHK182m</strain>
    </source>
</reference>